<dbReference type="Pfam" id="PF02929">
    <property type="entry name" value="Bgal_small_N"/>
    <property type="match status" value="1"/>
</dbReference>
<dbReference type="PRINTS" id="PR00132">
    <property type="entry name" value="GLHYDRLASE2"/>
</dbReference>
<dbReference type="GO" id="GO:0009341">
    <property type="term" value="C:beta-galactosidase complex"/>
    <property type="evidence" value="ECO:0007669"/>
    <property type="project" value="InterPro"/>
</dbReference>
<dbReference type="EC" id="3.2.1.23" evidence="3 8"/>
<sequence>MLDKNYYQNPKIQHINREESRGSFIPFDNHQKALENEWELSNLFRLLNGKWYFKLFDMPCMVTEDIILADPKTCDFDQIIVPSNFQMFGYDIPIYTNTRYPIPVDPPFVPDINPTGVYKREFYISQQDLDKEIFVVFEGVDSAFYVYINGKFAGFSKVSHMMHEFDITRFVQEGRNTITVVVLKYSDGTYLEDQDKWRMSGIFRDVYLLLRPKVFVRDVYLKPILSDDLKEGHLTAEIEIENRSNDQKEFSIEVQVFFDKTLIKSSNKVSRLSANGQASVAFEFQIESPRLWSAELPNLYTLIVALKDSSGGMLEIIPQNFGFRKIEIKDGVFYLNNVPIKLKGVNRHDMHPRVGFAVTRKIMQEDITLMKQHNINCVRTSHYPNHPYFLELCDRLGIYVIDEADLETHGFGAAGDWGLLAKDPAWEDAFVERAKMMVKRDKNHPSIIMWSLGNESGYGPNHDKMAQWIRSYDNSRPIHYESARDAEVVDIVSVMYPPVEKLEEEGKKQEKRPFFMCEYAHAMGNGPGNLKEYWDVIYKYPRLLGGCVWEWADHGILTKTPDGKEYYAYGGDFGDEPNDGNFCIDGLLSPDRTPSPGMIELKKVYEPVVIELLDKESGIFKITNRYDFISLNHIEVEWELLLGGRVVKEGFVDVNDVLPHSSKEVKIDEVKEILEGCSGEIFITFTAKLKNSTDWAKRGFVITRSQIALKEDTPQDAVQKIEKANVILSKQNRFEVVGFPDKVVVFAGSILAEFCRWTGDLKSLKHNGLDFIKSSPRFNLWRAPTDNDVHIKNEWIKAGFDKLQRRIVNVSFEEHSEYFKVQTTSVYGAYSVKPVFEVTISYKVFKSGIIETNVYARALRELPPLPKIGLQFMMPKEFEYVKYYGRGPHENYPDIKQSAIVGVYDMAIKDMYVPYIMPQEYGNRCNVRWAFVYNIYGIGLCIKGIPTFNFSAREYTDDVLTKAKHTYELTKADGIVVNVDYKIGGIGSQSCGPGPLEKYLIKDEKFEFCFYMIPVDSNSLDVEKLW</sequence>
<dbReference type="PANTHER" id="PTHR46323:SF2">
    <property type="entry name" value="BETA-GALACTOSIDASE"/>
    <property type="match status" value="1"/>
</dbReference>
<accession>A0A3T0D327</accession>
<dbReference type="InterPro" id="IPR004199">
    <property type="entry name" value="B-gal_small/dom_5"/>
</dbReference>
<evidence type="ECO:0000313" key="10">
    <source>
        <dbReference type="EMBL" id="AZT89494.1"/>
    </source>
</evidence>
<dbReference type="Pfam" id="PF16353">
    <property type="entry name" value="LacZ_4"/>
    <property type="match status" value="1"/>
</dbReference>
<dbReference type="Pfam" id="PF00703">
    <property type="entry name" value="Glyco_hydro_2"/>
    <property type="match status" value="1"/>
</dbReference>
<dbReference type="InterPro" id="IPR006103">
    <property type="entry name" value="Glyco_hydro_2_cat"/>
</dbReference>
<dbReference type="SUPFAM" id="SSF49303">
    <property type="entry name" value="beta-Galactosidase/glucuronidase domain"/>
    <property type="match status" value="2"/>
</dbReference>
<dbReference type="InterPro" id="IPR023230">
    <property type="entry name" value="Glyco_hydro_2_CS"/>
</dbReference>
<evidence type="ECO:0000259" key="9">
    <source>
        <dbReference type="SMART" id="SM01038"/>
    </source>
</evidence>
<evidence type="ECO:0000256" key="6">
    <source>
        <dbReference type="ARBA" id="ARBA00023295"/>
    </source>
</evidence>
<gene>
    <name evidence="10" type="ORF">ELD05_01690</name>
</gene>
<evidence type="ECO:0000256" key="8">
    <source>
        <dbReference type="RuleBase" id="RU361154"/>
    </source>
</evidence>
<reference evidence="10 11" key="1">
    <citation type="submission" date="2018-12" db="EMBL/GenBank/DDBJ databases">
        <title>Genome sequence from the cellulolytic species, Caldicellulosiruptor changbaiensis.</title>
        <authorList>
            <person name="Blumer-Schuette S.E."/>
            <person name="Mendoza C."/>
        </authorList>
    </citation>
    <scope>NUCLEOTIDE SEQUENCE [LARGE SCALE GENOMIC DNA]</scope>
    <source>
        <strain evidence="10 11">CBS-Z</strain>
    </source>
</reference>
<evidence type="ECO:0000256" key="1">
    <source>
        <dbReference type="ARBA" id="ARBA00001412"/>
    </source>
</evidence>
<dbReference type="Gene3D" id="3.20.20.80">
    <property type="entry name" value="Glycosidases"/>
    <property type="match status" value="1"/>
</dbReference>
<dbReference type="InterPro" id="IPR036156">
    <property type="entry name" value="Beta-gal/glucu_dom_sf"/>
</dbReference>
<evidence type="ECO:0000256" key="5">
    <source>
        <dbReference type="ARBA" id="ARBA00022801"/>
    </source>
</evidence>
<dbReference type="Gene3D" id="2.70.98.10">
    <property type="match status" value="1"/>
</dbReference>
<dbReference type="GO" id="GO:0030246">
    <property type="term" value="F:carbohydrate binding"/>
    <property type="evidence" value="ECO:0007669"/>
    <property type="project" value="InterPro"/>
</dbReference>
<dbReference type="InterPro" id="IPR006102">
    <property type="entry name" value="Ig-like_GH2"/>
</dbReference>
<dbReference type="InterPro" id="IPR014718">
    <property type="entry name" value="GH-type_carb-bd"/>
</dbReference>
<dbReference type="InterPro" id="IPR017853">
    <property type="entry name" value="GH"/>
</dbReference>
<dbReference type="AlphaFoldDB" id="A0A3T0D327"/>
<evidence type="ECO:0000256" key="3">
    <source>
        <dbReference type="ARBA" id="ARBA00012756"/>
    </source>
</evidence>
<evidence type="ECO:0000256" key="2">
    <source>
        <dbReference type="ARBA" id="ARBA00007401"/>
    </source>
</evidence>
<proteinExistence type="inferred from homology"/>
<dbReference type="InterPro" id="IPR011013">
    <property type="entry name" value="Gal_mutarotase_sf_dom"/>
</dbReference>
<keyword evidence="11" id="KW-1185">Reference proteome</keyword>
<dbReference type="Pfam" id="PF02836">
    <property type="entry name" value="Glyco_hydro_2_C"/>
    <property type="match status" value="1"/>
</dbReference>
<dbReference type="SUPFAM" id="SSF49785">
    <property type="entry name" value="Galactose-binding domain-like"/>
    <property type="match status" value="1"/>
</dbReference>
<feature type="domain" description="Beta galactosidase small chain/" evidence="9">
    <location>
        <begin position="744"/>
        <end position="1013"/>
    </location>
</feature>
<evidence type="ECO:0000313" key="11">
    <source>
        <dbReference type="Proteomes" id="UP000282930"/>
    </source>
</evidence>
<name>A0A3T0D327_9FIRM</name>
<dbReference type="SUPFAM" id="SSF74650">
    <property type="entry name" value="Galactose mutarotase-like"/>
    <property type="match status" value="1"/>
</dbReference>
<dbReference type="GO" id="GO:0005990">
    <property type="term" value="P:lactose catabolic process"/>
    <property type="evidence" value="ECO:0007669"/>
    <property type="project" value="TreeGrafter"/>
</dbReference>
<dbReference type="GO" id="GO:0004565">
    <property type="term" value="F:beta-galactosidase activity"/>
    <property type="evidence" value="ECO:0007669"/>
    <property type="project" value="UniProtKB-EC"/>
</dbReference>
<dbReference type="FunFam" id="3.20.20.80:FF:000018">
    <property type="entry name" value="Beta-galactosidase"/>
    <property type="match status" value="1"/>
</dbReference>
<keyword evidence="5 8" id="KW-0378">Hydrolase</keyword>
<dbReference type="InterPro" id="IPR032312">
    <property type="entry name" value="LacZ_4"/>
</dbReference>
<protein>
    <recommendedName>
        <fullName evidence="4 8">Beta-galactosidase</fullName>
        <ecNumber evidence="3 8">3.2.1.23</ecNumber>
    </recommendedName>
    <alternativeName>
        <fullName evidence="7 8">Lactase</fullName>
    </alternativeName>
</protein>
<dbReference type="InterPro" id="IPR006101">
    <property type="entry name" value="Glyco_hydro_2"/>
</dbReference>
<dbReference type="PROSITE" id="PS00608">
    <property type="entry name" value="GLYCOSYL_HYDROL_F2_2"/>
    <property type="match status" value="1"/>
</dbReference>
<comment type="similarity">
    <text evidence="2 8">Belongs to the glycosyl hydrolase 2 family.</text>
</comment>
<dbReference type="Gene3D" id="2.60.120.260">
    <property type="entry name" value="Galactose-binding domain-like"/>
    <property type="match status" value="1"/>
</dbReference>
<dbReference type="InterPro" id="IPR023232">
    <property type="entry name" value="Glyco_hydro_2_AS"/>
</dbReference>
<dbReference type="SMART" id="SM01038">
    <property type="entry name" value="Bgal_small_N"/>
    <property type="match status" value="1"/>
</dbReference>
<dbReference type="PROSITE" id="PS00719">
    <property type="entry name" value="GLYCOSYL_HYDROL_F2_1"/>
    <property type="match status" value="1"/>
</dbReference>
<dbReference type="RefSeq" id="WP_127351116.1">
    <property type="nucleotide sequence ID" value="NZ_CP034791.1"/>
</dbReference>
<dbReference type="Proteomes" id="UP000282930">
    <property type="component" value="Chromosome"/>
</dbReference>
<dbReference type="InterPro" id="IPR013783">
    <property type="entry name" value="Ig-like_fold"/>
</dbReference>
<dbReference type="KEGG" id="ccha:ELD05_01690"/>
<keyword evidence="6 8" id="KW-0326">Glycosidase</keyword>
<comment type="catalytic activity">
    <reaction evidence="1 8">
        <text>Hydrolysis of terminal non-reducing beta-D-galactose residues in beta-D-galactosides.</text>
        <dbReference type="EC" id="3.2.1.23"/>
    </reaction>
</comment>
<dbReference type="PANTHER" id="PTHR46323">
    <property type="entry name" value="BETA-GALACTOSIDASE"/>
    <property type="match status" value="1"/>
</dbReference>
<dbReference type="InterPro" id="IPR008979">
    <property type="entry name" value="Galactose-bd-like_sf"/>
</dbReference>
<dbReference type="EMBL" id="CP034791">
    <property type="protein sequence ID" value="AZT89494.1"/>
    <property type="molecule type" value="Genomic_DNA"/>
</dbReference>
<evidence type="ECO:0000256" key="7">
    <source>
        <dbReference type="ARBA" id="ARBA00032230"/>
    </source>
</evidence>
<dbReference type="InterPro" id="IPR050347">
    <property type="entry name" value="Bact_Beta-galactosidase"/>
</dbReference>
<evidence type="ECO:0000256" key="4">
    <source>
        <dbReference type="ARBA" id="ARBA00013303"/>
    </source>
</evidence>
<dbReference type="SUPFAM" id="SSF51445">
    <property type="entry name" value="(Trans)glycosidases"/>
    <property type="match status" value="1"/>
</dbReference>
<organism evidence="10 11">
    <name type="scientific">Caldicellulosiruptor changbaiensis</name>
    <dbReference type="NCBI Taxonomy" id="1222016"/>
    <lineage>
        <taxon>Bacteria</taxon>
        <taxon>Bacillati</taxon>
        <taxon>Bacillota</taxon>
        <taxon>Bacillota incertae sedis</taxon>
        <taxon>Caldicellulosiruptorales</taxon>
        <taxon>Caldicellulosiruptoraceae</taxon>
        <taxon>Caldicellulosiruptor</taxon>
    </lineage>
</organism>
<dbReference type="Pfam" id="PF02837">
    <property type="entry name" value="Glyco_hydro_2_N"/>
    <property type="match status" value="1"/>
</dbReference>
<dbReference type="Gene3D" id="2.60.40.10">
    <property type="entry name" value="Immunoglobulins"/>
    <property type="match status" value="2"/>
</dbReference>
<dbReference type="InterPro" id="IPR006104">
    <property type="entry name" value="Glyco_hydro_2_N"/>
</dbReference>